<dbReference type="PANTHER" id="PTHR44757">
    <property type="entry name" value="DIGUANYLATE CYCLASE DGCP"/>
    <property type="match status" value="1"/>
</dbReference>
<dbReference type="CDD" id="cd00130">
    <property type="entry name" value="PAS"/>
    <property type="match status" value="1"/>
</dbReference>
<dbReference type="Gene3D" id="3.30.450.20">
    <property type="entry name" value="PAS domain"/>
    <property type="match status" value="1"/>
</dbReference>
<comment type="caution">
    <text evidence="4">The sequence shown here is derived from an EMBL/GenBank/DDBJ whole genome shotgun (WGS) entry which is preliminary data.</text>
</comment>
<dbReference type="PROSITE" id="PS50112">
    <property type="entry name" value="PAS"/>
    <property type="match status" value="1"/>
</dbReference>
<dbReference type="InterPro" id="IPR001633">
    <property type="entry name" value="EAL_dom"/>
</dbReference>
<dbReference type="SMART" id="SM00065">
    <property type="entry name" value="GAF"/>
    <property type="match status" value="1"/>
</dbReference>
<dbReference type="Gene3D" id="3.30.70.270">
    <property type="match status" value="1"/>
</dbReference>
<dbReference type="Gene3D" id="3.20.20.450">
    <property type="entry name" value="EAL domain"/>
    <property type="match status" value="1"/>
</dbReference>
<sequence>MRCPDRAENEAERLRALAEYGLDPQAGLPSLDPIVDLAARLFDCPAAAVNMIGDDHVFLAANHGIGECDLRRDVSFCAHAINQDEVMVVEDATLDPRFHDNPIVAAGMIRFYAGVALRSPSGHALGALCVLDDKPRAGFSQRDRTQLRELAGLVSDKLELRRIGALAEMSPNRFEASAATSPKAILCFDESGLISTCNTAACLMFDRSLDEMVGQSIDVLIDSGDRALAHSAIARVRSGGLPLNVGTPMIGLRRDGSQFPGELHWSRWYEGDDMHFGVIVEDMTEKRREHDALYHLANYDALTDLPNRNLLHRRMEETLVEGGTAAVIFTDLDGLTDINNTLGHGAGDRVLALAAEQIRAALPASAVLARVGDAEFATLLADCDPGTIGAIARTINAAAARPILVDGHEVRLVGSSGMAIAPEHGQTAEALMGSAELALFHAHSTGRGATVLYMPSLRAEAVARRMYDAELHRAWERKEFVLFYQPQVRLADGTVTGAEALIRWRHPVRGLLPPAAFLPALEAGVLAAPVGQWVIETACAQAALWRKSQPNFRMSVNLSAAQFREGDLPGKVASALAAHGLPPEALELEITENIILDQQDTLLGQLEQLRALGVVLSFDDFGTGFASLNLLRNFPVTQIKIDKGFTQLMQTSPKDQVIVVGLINMAHQLGLTVVAEGIENRADAEFLSAHGCEKGQGYAFGKPVPAALFAECFCPRRDDLRSA</sequence>
<dbReference type="Gene3D" id="3.30.450.40">
    <property type="match status" value="1"/>
</dbReference>
<dbReference type="RefSeq" id="WP_339588244.1">
    <property type="nucleotide sequence ID" value="NZ_JBBHJZ010000003.1"/>
</dbReference>
<dbReference type="SUPFAM" id="SSF55781">
    <property type="entry name" value="GAF domain-like"/>
    <property type="match status" value="1"/>
</dbReference>
<dbReference type="Pfam" id="PF01590">
    <property type="entry name" value="GAF"/>
    <property type="match status" value="1"/>
</dbReference>
<protein>
    <submittedName>
        <fullName evidence="4">EAL domain-containing protein</fullName>
    </submittedName>
</protein>
<gene>
    <name evidence="4" type="ORF">WG901_16805</name>
</gene>
<evidence type="ECO:0000313" key="4">
    <source>
        <dbReference type="EMBL" id="MEJ5978315.1"/>
    </source>
</evidence>
<dbReference type="SMART" id="SM00091">
    <property type="entry name" value="PAS"/>
    <property type="match status" value="1"/>
</dbReference>
<dbReference type="Pfam" id="PF00563">
    <property type="entry name" value="EAL"/>
    <property type="match status" value="1"/>
</dbReference>
<dbReference type="Pfam" id="PF00990">
    <property type="entry name" value="GGDEF"/>
    <property type="match status" value="1"/>
</dbReference>
<evidence type="ECO:0000259" key="3">
    <source>
        <dbReference type="PROSITE" id="PS50887"/>
    </source>
</evidence>
<dbReference type="EMBL" id="JBBHJZ010000003">
    <property type="protein sequence ID" value="MEJ5978315.1"/>
    <property type="molecule type" value="Genomic_DNA"/>
</dbReference>
<dbReference type="NCBIfam" id="TIGR00229">
    <property type="entry name" value="sensory_box"/>
    <property type="match status" value="1"/>
</dbReference>
<feature type="domain" description="EAL" evidence="2">
    <location>
        <begin position="464"/>
        <end position="717"/>
    </location>
</feature>
<dbReference type="InterPro" id="IPR013767">
    <property type="entry name" value="PAS_fold"/>
</dbReference>
<dbReference type="PANTHER" id="PTHR44757:SF2">
    <property type="entry name" value="BIOFILM ARCHITECTURE MAINTENANCE PROTEIN MBAA"/>
    <property type="match status" value="1"/>
</dbReference>
<evidence type="ECO:0000313" key="5">
    <source>
        <dbReference type="Proteomes" id="UP001361239"/>
    </source>
</evidence>
<dbReference type="SUPFAM" id="SSF55785">
    <property type="entry name" value="PYP-like sensor domain (PAS domain)"/>
    <property type="match status" value="1"/>
</dbReference>
<dbReference type="Pfam" id="PF00989">
    <property type="entry name" value="PAS"/>
    <property type="match status" value="1"/>
</dbReference>
<dbReference type="PROSITE" id="PS50887">
    <property type="entry name" value="GGDEF"/>
    <property type="match status" value="1"/>
</dbReference>
<feature type="domain" description="GGDEF" evidence="3">
    <location>
        <begin position="323"/>
        <end position="455"/>
    </location>
</feature>
<dbReference type="CDD" id="cd01949">
    <property type="entry name" value="GGDEF"/>
    <property type="match status" value="1"/>
</dbReference>
<organism evidence="4 5">
    <name type="scientific">Novosphingobium anseongense</name>
    <dbReference type="NCBI Taxonomy" id="3133436"/>
    <lineage>
        <taxon>Bacteria</taxon>
        <taxon>Pseudomonadati</taxon>
        <taxon>Pseudomonadota</taxon>
        <taxon>Alphaproteobacteria</taxon>
        <taxon>Sphingomonadales</taxon>
        <taxon>Sphingomonadaceae</taxon>
        <taxon>Novosphingobium</taxon>
    </lineage>
</organism>
<dbReference type="Proteomes" id="UP001361239">
    <property type="component" value="Unassembled WGS sequence"/>
</dbReference>
<dbReference type="InterPro" id="IPR000014">
    <property type="entry name" value="PAS"/>
</dbReference>
<dbReference type="SMART" id="SM00052">
    <property type="entry name" value="EAL"/>
    <property type="match status" value="1"/>
</dbReference>
<dbReference type="InterPro" id="IPR029016">
    <property type="entry name" value="GAF-like_dom_sf"/>
</dbReference>
<reference evidence="4 5" key="1">
    <citation type="submission" date="2024-03" db="EMBL/GenBank/DDBJ databases">
        <authorList>
            <person name="Jo J.-H."/>
        </authorList>
    </citation>
    <scope>NUCLEOTIDE SEQUENCE [LARGE SCALE GENOMIC DNA]</scope>
    <source>
        <strain evidence="4 5">PS1R-30</strain>
    </source>
</reference>
<feature type="domain" description="PAS" evidence="1">
    <location>
        <begin position="170"/>
        <end position="240"/>
    </location>
</feature>
<dbReference type="InterPro" id="IPR000160">
    <property type="entry name" value="GGDEF_dom"/>
</dbReference>
<dbReference type="NCBIfam" id="TIGR00254">
    <property type="entry name" value="GGDEF"/>
    <property type="match status" value="1"/>
</dbReference>
<dbReference type="InterPro" id="IPR003018">
    <property type="entry name" value="GAF"/>
</dbReference>
<dbReference type="InterPro" id="IPR035965">
    <property type="entry name" value="PAS-like_dom_sf"/>
</dbReference>
<keyword evidence="5" id="KW-1185">Reference proteome</keyword>
<accession>A0ABU8RZ09</accession>
<name>A0ABU8RZ09_9SPHN</name>
<dbReference type="SUPFAM" id="SSF55073">
    <property type="entry name" value="Nucleotide cyclase"/>
    <property type="match status" value="1"/>
</dbReference>
<dbReference type="PROSITE" id="PS50883">
    <property type="entry name" value="EAL"/>
    <property type="match status" value="1"/>
</dbReference>
<dbReference type="CDD" id="cd01948">
    <property type="entry name" value="EAL"/>
    <property type="match status" value="1"/>
</dbReference>
<dbReference type="InterPro" id="IPR035919">
    <property type="entry name" value="EAL_sf"/>
</dbReference>
<dbReference type="InterPro" id="IPR029787">
    <property type="entry name" value="Nucleotide_cyclase"/>
</dbReference>
<dbReference type="SUPFAM" id="SSF141868">
    <property type="entry name" value="EAL domain-like"/>
    <property type="match status" value="1"/>
</dbReference>
<dbReference type="SMART" id="SM00267">
    <property type="entry name" value="GGDEF"/>
    <property type="match status" value="1"/>
</dbReference>
<evidence type="ECO:0000259" key="2">
    <source>
        <dbReference type="PROSITE" id="PS50883"/>
    </source>
</evidence>
<proteinExistence type="predicted"/>
<evidence type="ECO:0000259" key="1">
    <source>
        <dbReference type="PROSITE" id="PS50112"/>
    </source>
</evidence>
<dbReference type="InterPro" id="IPR043128">
    <property type="entry name" value="Rev_trsase/Diguanyl_cyclase"/>
</dbReference>
<dbReference type="InterPro" id="IPR052155">
    <property type="entry name" value="Biofilm_reg_signaling"/>
</dbReference>